<accession>A0A7W9FW27</accession>
<protein>
    <submittedName>
        <fullName evidence="4">Glycosyltransferase involved in cell wall biosynthesis</fullName>
    </submittedName>
</protein>
<dbReference type="PANTHER" id="PTHR46401:SF2">
    <property type="entry name" value="GLYCOSYLTRANSFERASE WBBK-RELATED"/>
    <property type="match status" value="1"/>
</dbReference>
<dbReference type="AlphaFoldDB" id="A0A7W9FW27"/>
<dbReference type="SUPFAM" id="SSF53756">
    <property type="entry name" value="UDP-Glycosyltransferase/glycogen phosphorylase"/>
    <property type="match status" value="1"/>
</dbReference>
<dbReference type="Proteomes" id="UP000556201">
    <property type="component" value="Unassembled WGS sequence"/>
</dbReference>
<dbReference type="GO" id="GO:0016757">
    <property type="term" value="F:glycosyltransferase activity"/>
    <property type="evidence" value="ECO:0007669"/>
    <property type="project" value="InterPro"/>
</dbReference>
<dbReference type="InterPro" id="IPR001296">
    <property type="entry name" value="Glyco_trans_1"/>
</dbReference>
<dbReference type="Pfam" id="PF13439">
    <property type="entry name" value="Glyco_transf_4"/>
    <property type="match status" value="1"/>
</dbReference>
<evidence type="ECO:0000259" key="3">
    <source>
        <dbReference type="Pfam" id="PF13439"/>
    </source>
</evidence>
<gene>
    <name evidence="4" type="ORF">HNP47_002666</name>
</gene>
<proteinExistence type="predicted"/>
<dbReference type="Gene3D" id="3.40.50.2000">
    <property type="entry name" value="Glycogen Phosphorylase B"/>
    <property type="match status" value="2"/>
</dbReference>
<dbReference type="EMBL" id="JACHLJ010000003">
    <property type="protein sequence ID" value="MBB5772650.1"/>
    <property type="molecule type" value="Genomic_DNA"/>
</dbReference>
<keyword evidence="1 4" id="KW-0808">Transferase</keyword>
<evidence type="ECO:0000313" key="4">
    <source>
        <dbReference type="EMBL" id="MBB5772650.1"/>
    </source>
</evidence>
<dbReference type="PANTHER" id="PTHR46401">
    <property type="entry name" value="GLYCOSYLTRANSFERASE WBBK-RELATED"/>
    <property type="match status" value="1"/>
</dbReference>
<evidence type="ECO:0000313" key="5">
    <source>
        <dbReference type="Proteomes" id="UP000556201"/>
    </source>
</evidence>
<dbReference type="CDD" id="cd03809">
    <property type="entry name" value="GT4_MtfB-like"/>
    <property type="match status" value="1"/>
</dbReference>
<dbReference type="RefSeq" id="WP_184279879.1">
    <property type="nucleotide sequence ID" value="NZ_JACHLJ010000003.1"/>
</dbReference>
<reference evidence="4 5" key="1">
    <citation type="submission" date="2020-08" db="EMBL/GenBank/DDBJ databases">
        <title>Functional genomics of gut bacteria from endangered species of beetles.</title>
        <authorList>
            <person name="Carlos-Shanley C."/>
        </authorList>
    </citation>
    <scope>NUCLEOTIDE SEQUENCE [LARGE SCALE GENOMIC DNA]</scope>
    <source>
        <strain evidence="4 5">S00192</strain>
    </source>
</reference>
<feature type="domain" description="Glycosyltransferase subfamily 4-like N-terminal" evidence="3">
    <location>
        <begin position="133"/>
        <end position="223"/>
    </location>
</feature>
<name>A0A7W9FW27_BREVE</name>
<sequence length="431" mass="47567">MTTVCIDGFNLALQQGSGIATYARNLLVDLNAIGYETQVLYGPKGKIGDNDALNEAILVDSERSGKPPKRASRYLRTMAATVGVSAHFIPRTGRVIWPEDGAAQPPAASFWSSRDLFRTSHRAFQRYGTTSRLHFTGAPKPDIIHWTTPLPLHAAGSVNICTIHDLIPLRLPHSTSDDKKSFYDLFKKSAGTSDHIITVSETTRNDVISSLGVPEDKVTNVYQSVSIPQHALGMSDFELSRNLFEVFGLKWKDYFIHYGNIEPKKNLGRLFESFSQAETARTLVIVGGKGWLRENEISLMQQVVSLESPLAKRVIYLEYLPLITLVGLVRGARATLFPSLYEGFGLPIVESMALGTAVLTSNFGAPKEIASSAAALVNPLSVGSIKLGIEALDRDNNLLRRLEHDGRKRALQFSPEHTQARLKEVYQRLHG</sequence>
<dbReference type="GO" id="GO:0009103">
    <property type="term" value="P:lipopolysaccharide biosynthetic process"/>
    <property type="evidence" value="ECO:0007669"/>
    <property type="project" value="TreeGrafter"/>
</dbReference>
<dbReference type="Pfam" id="PF00534">
    <property type="entry name" value="Glycos_transf_1"/>
    <property type="match status" value="1"/>
</dbReference>
<organism evidence="4 5">
    <name type="scientific">Brevundimonas vesicularis</name>
    <name type="common">Pseudomonas vesicularis</name>
    <dbReference type="NCBI Taxonomy" id="41276"/>
    <lineage>
        <taxon>Bacteria</taxon>
        <taxon>Pseudomonadati</taxon>
        <taxon>Pseudomonadota</taxon>
        <taxon>Alphaproteobacteria</taxon>
        <taxon>Caulobacterales</taxon>
        <taxon>Caulobacteraceae</taxon>
        <taxon>Brevundimonas</taxon>
    </lineage>
</organism>
<evidence type="ECO:0000256" key="1">
    <source>
        <dbReference type="ARBA" id="ARBA00022679"/>
    </source>
</evidence>
<feature type="domain" description="Glycosyl transferase family 1" evidence="2">
    <location>
        <begin position="252"/>
        <end position="409"/>
    </location>
</feature>
<comment type="caution">
    <text evidence="4">The sequence shown here is derived from an EMBL/GenBank/DDBJ whole genome shotgun (WGS) entry which is preliminary data.</text>
</comment>
<dbReference type="InterPro" id="IPR028098">
    <property type="entry name" value="Glyco_trans_4-like_N"/>
</dbReference>
<evidence type="ECO:0000259" key="2">
    <source>
        <dbReference type="Pfam" id="PF00534"/>
    </source>
</evidence>